<reference evidence="1 2" key="1">
    <citation type="journal article" date="2015" name="Plant Cell">
        <title>Oil accumulation by the oleaginous diatom Fistulifera solaris as revealed by the genome and transcriptome.</title>
        <authorList>
            <person name="Tanaka T."/>
            <person name="Maeda Y."/>
            <person name="Veluchamy A."/>
            <person name="Tanaka M."/>
            <person name="Abida H."/>
            <person name="Marechal E."/>
            <person name="Bowler C."/>
            <person name="Muto M."/>
            <person name="Sunaga Y."/>
            <person name="Tanaka M."/>
            <person name="Yoshino T."/>
            <person name="Taniguchi T."/>
            <person name="Fukuda Y."/>
            <person name="Nemoto M."/>
            <person name="Matsumoto M."/>
            <person name="Wong P.S."/>
            <person name="Aburatani S."/>
            <person name="Fujibuchi W."/>
        </authorList>
    </citation>
    <scope>NUCLEOTIDE SEQUENCE [LARGE SCALE GENOMIC DNA]</scope>
    <source>
        <strain evidence="1 2">JPCC DA0580</strain>
    </source>
</reference>
<gene>
    <name evidence="1" type="ORF">FisN_24Lu227</name>
</gene>
<comment type="caution">
    <text evidence="1">The sequence shown here is derived from an EMBL/GenBank/DDBJ whole genome shotgun (WGS) entry which is preliminary data.</text>
</comment>
<dbReference type="Proteomes" id="UP000198406">
    <property type="component" value="Unassembled WGS sequence"/>
</dbReference>
<keyword evidence="2" id="KW-1185">Reference proteome</keyword>
<dbReference type="EMBL" id="BDSP01000191">
    <property type="protein sequence ID" value="GAX22887.1"/>
    <property type="molecule type" value="Genomic_DNA"/>
</dbReference>
<accession>A0A1Z5K9G5</accession>
<evidence type="ECO:0000313" key="1">
    <source>
        <dbReference type="EMBL" id="GAX22887.1"/>
    </source>
</evidence>
<evidence type="ECO:0000313" key="2">
    <source>
        <dbReference type="Proteomes" id="UP000198406"/>
    </source>
</evidence>
<name>A0A1Z5K9G5_FISSO</name>
<protein>
    <submittedName>
        <fullName evidence="1">Uncharacterized protein</fullName>
    </submittedName>
</protein>
<proteinExistence type="predicted"/>
<organism evidence="1 2">
    <name type="scientific">Fistulifera solaris</name>
    <name type="common">Oleaginous diatom</name>
    <dbReference type="NCBI Taxonomy" id="1519565"/>
    <lineage>
        <taxon>Eukaryota</taxon>
        <taxon>Sar</taxon>
        <taxon>Stramenopiles</taxon>
        <taxon>Ochrophyta</taxon>
        <taxon>Bacillariophyta</taxon>
        <taxon>Bacillariophyceae</taxon>
        <taxon>Bacillariophycidae</taxon>
        <taxon>Naviculales</taxon>
        <taxon>Naviculaceae</taxon>
        <taxon>Fistulifera</taxon>
    </lineage>
</organism>
<sequence>MSRNNDNDQRDFDGRFTTLTLEDDEEDEVIDWDAVHRAVEDGSLLKYAGVTEEEEIDINDALLNGDDRFQAMALLSTMEDLMGAIKEQHGRLKECMNQSSSCMKLLLECAVFTNLAVDSINRAENELALEHPHISSFYHVLAIVFLTDSVAKINQLMDKALRKKHPHMALEFVAKITEYSFLRKDHVSNKAFSAAVNRFVKKSGLDLQYVANTVDEISGSTSIEVLTYMEMMQKDGLKATEADTHLWLGQCENIGGDYCILNTQKLL</sequence>
<dbReference type="AlphaFoldDB" id="A0A1Z5K9G5"/>
<dbReference type="InParanoid" id="A0A1Z5K9G5"/>